<reference evidence="8" key="1">
    <citation type="journal article" date="2019" name="Int. J. Syst. Evol. Microbiol.">
        <title>The Global Catalogue of Microorganisms (GCM) 10K type strain sequencing project: providing services to taxonomists for standard genome sequencing and annotation.</title>
        <authorList>
            <consortium name="The Broad Institute Genomics Platform"/>
            <consortium name="The Broad Institute Genome Sequencing Center for Infectious Disease"/>
            <person name="Wu L."/>
            <person name="Ma J."/>
        </authorList>
    </citation>
    <scope>NUCLEOTIDE SEQUENCE [LARGE SCALE GENOMIC DNA]</scope>
    <source>
        <strain evidence="8">ICMP 19430</strain>
    </source>
</reference>
<keyword evidence="8" id="KW-1185">Reference proteome</keyword>
<accession>A0ABW2RTA8</accession>
<dbReference type="Proteomes" id="UP001596484">
    <property type="component" value="Unassembled WGS sequence"/>
</dbReference>
<dbReference type="InterPro" id="IPR002491">
    <property type="entry name" value="ABC_transptr_periplasmic_BD"/>
</dbReference>
<sequence>MRVGRVLICALAATMALAACGGGDGEASDQSAPVRTVAHAHGSTEVPDNPQRVVVLEPVHLDTSIALGVIPVGAAVLSEATGVPAYLGDRAESVALAGTVAAPNLEKIAALNPDLIIGTETRHKDLYDQLAALAPTVYMASQADPWQDNVRFVANALGKGSEAQTLLDDYTARCEEVATKHGTEGKTAQLIRPRDDTLTLYGPTSFAGSTLECAGLTIPPRDWQNSISVDVSPELAAEAKGDLVLVTSAKPEDPTSVPAVVTDRALFPNMHVVDMSYWITGVGPLGGMTVLDDLDDILAAGAVN</sequence>
<dbReference type="Pfam" id="PF01497">
    <property type="entry name" value="Peripla_BP_2"/>
    <property type="match status" value="1"/>
</dbReference>
<feature type="domain" description="Fe/B12 periplasmic-binding" evidence="6">
    <location>
        <begin position="52"/>
        <end position="302"/>
    </location>
</feature>
<keyword evidence="3" id="KW-0813">Transport</keyword>
<keyword evidence="4 5" id="KW-0732">Signal</keyword>
<comment type="caution">
    <text evidence="7">The sequence shown here is derived from an EMBL/GenBank/DDBJ whole genome shotgun (WGS) entry which is preliminary data.</text>
</comment>
<organism evidence="7 8">
    <name type="scientific">Rhodococcus daqingensis</name>
    <dbReference type="NCBI Taxonomy" id="2479363"/>
    <lineage>
        <taxon>Bacteria</taxon>
        <taxon>Bacillati</taxon>
        <taxon>Actinomycetota</taxon>
        <taxon>Actinomycetes</taxon>
        <taxon>Mycobacteriales</taxon>
        <taxon>Nocardiaceae</taxon>
        <taxon>Rhodococcus</taxon>
    </lineage>
</organism>
<evidence type="ECO:0000256" key="5">
    <source>
        <dbReference type="SAM" id="SignalP"/>
    </source>
</evidence>
<gene>
    <name evidence="7" type="ORF">ACFQS9_03425</name>
</gene>
<dbReference type="PANTHER" id="PTHR30532:SF25">
    <property type="entry name" value="IRON(III) DICITRATE-BINDING PERIPLASMIC PROTEIN"/>
    <property type="match status" value="1"/>
</dbReference>
<dbReference type="RefSeq" id="WP_378401628.1">
    <property type="nucleotide sequence ID" value="NZ_JBHTCS010000002.1"/>
</dbReference>
<dbReference type="PROSITE" id="PS51257">
    <property type="entry name" value="PROKAR_LIPOPROTEIN"/>
    <property type="match status" value="1"/>
</dbReference>
<comment type="subcellular location">
    <subcellularLocation>
        <location evidence="1">Cell envelope</location>
    </subcellularLocation>
</comment>
<dbReference type="SUPFAM" id="SSF53807">
    <property type="entry name" value="Helical backbone' metal receptor"/>
    <property type="match status" value="1"/>
</dbReference>
<dbReference type="CDD" id="cd01146">
    <property type="entry name" value="FhuD"/>
    <property type="match status" value="1"/>
</dbReference>
<dbReference type="PROSITE" id="PS50983">
    <property type="entry name" value="FE_B12_PBP"/>
    <property type="match status" value="1"/>
</dbReference>
<dbReference type="PANTHER" id="PTHR30532">
    <property type="entry name" value="IRON III DICITRATE-BINDING PERIPLASMIC PROTEIN"/>
    <property type="match status" value="1"/>
</dbReference>
<evidence type="ECO:0000256" key="3">
    <source>
        <dbReference type="ARBA" id="ARBA00022448"/>
    </source>
</evidence>
<evidence type="ECO:0000313" key="8">
    <source>
        <dbReference type="Proteomes" id="UP001596484"/>
    </source>
</evidence>
<evidence type="ECO:0000259" key="6">
    <source>
        <dbReference type="PROSITE" id="PS50983"/>
    </source>
</evidence>
<evidence type="ECO:0000313" key="7">
    <source>
        <dbReference type="EMBL" id="MFC7446936.1"/>
    </source>
</evidence>
<dbReference type="Gene3D" id="3.40.50.1980">
    <property type="entry name" value="Nitrogenase molybdenum iron protein domain"/>
    <property type="match status" value="2"/>
</dbReference>
<feature type="chain" id="PRO_5047343869" evidence="5">
    <location>
        <begin position="19"/>
        <end position="304"/>
    </location>
</feature>
<protein>
    <submittedName>
        <fullName evidence="7">ABC transporter substrate-binding protein</fullName>
    </submittedName>
</protein>
<feature type="signal peptide" evidence="5">
    <location>
        <begin position="1"/>
        <end position="18"/>
    </location>
</feature>
<comment type="similarity">
    <text evidence="2">Belongs to the bacterial solute-binding protein 8 family.</text>
</comment>
<name>A0ABW2RTA8_9NOCA</name>
<evidence type="ECO:0000256" key="4">
    <source>
        <dbReference type="ARBA" id="ARBA00022729"/>
    </source>
</evidence>
<evidence type="ECO:0000256" key="1">
    <source>
        <dbReference type="ARBA" id="ARBA00004196"/>
    </source>
</evidence>
<evidence type="ECO:0000256" key="2">
    <source>
        <dbReference type="ARBA" id="ARBA00008814"/>
    </source>
</evidence>
<dbReference type="InterPro" id="IPR051313">
    <property type="entry name" value="Bact_iron-sidero_bind"/>
</dbReference>
<dbReference type="EMBL" id="JBHTCS010000002">
    <property type="protein sequence ID" value="MFC7446936.1"/>
    <property type="molecule type" value="Genomic_DNA"/>
</dbReference>
<proteinExistence type="inferred from homology"/>